<dbReference type="OrthoDB" id="882412at2"/>
<proteinExistence type="predicted"/>
<organism evidence="2 3">
    <name type="scientific">Rufibacter radiotolerans</name>
    <dbReference type="NCBI Taxonomy" id="1379910"/>
    <lineage>
        <taxon>Bacteria</taxon>
        <taxon>Pseudomonadati</taxon>
        <taxon>Bacteroidota</taxon>
        <taxon>Cytophagia</taxon>
        <taxon>Cytophagales</taxon>
        <taxon>Hymenobacteraceae</taxon>
        <taxon>Rufibacter</taxon>
    </lineage>
</organism>
<dbReference type="AlphaFoldDB" id="A0A0H4VQ42"/>
<feature type="compositionally biased region" description="Polar residues" evidence="1">
    <location>
        <begin position="67"/>
        <end position="81"/>
    </location>
</feature>
<dbReference type="PATRIC" id="fig|1379910.4.peg.2106"/>
<dbReference type="RefSeq" id="WP_048920774.1">
    <property type="nucleotide sequence ID" value="NZ_CP010777.1"/>
</dbReference>
<dbReference type="KEGG" id="ruf:TH63_09700"/>
<sequence length="123" mass="13045">MATTDEENDRPGRPNSVNDDYHQRNAPGNKPDPSAKRNIGLGGETERNDQKDRLENLHIQGNEVTGYGSNNPDSNESSNQGPGFASEGSHQGVSGEGGNGIRSSEQPLGAKETEPGDETGSRI</sequence>
<accession>A0A0H4VQ42</accession>
<evidence type="ECO:0000313" key="2">
    <source>
        <dbReference type="EMBL" id="AKQ45854.1"/>
    </source>
</evidence>
<dbReference type="EMBL" id="CP010777">
    <property type="protein sequence ID" value="AKQ45854.1"/>
    <property type="molecule type" value="Genomic_DNA"/>
</dbReference>
<protein>
    <submittedName>
        <fullName evidence="2">Uncharacterized protein</fullName>
    </submittedName>
</protein>
<keyword evidence="3" id="KW-1185">Reference proteome</keyword>
<feature type="compositionally biased region" description="Basic and acidic residues" evidence="1">
    <location>
        <begin position="111"/>
        <end position="123"/>
    </location>
</feature>
<name>A0A0H4VQ42_9BACT</name>
<feature type="compositionally biased region" description="Basic and acidic residues" evidence="1">
    <location>
        <begin position="44"/>
        <end position="56"/>
    </location>
</feature>
<gene>
    <name evidence="2" type="ORF">TH63_09700</name>
</gene>
<evidence type="ECO:0000256" key="1">
    <source>
        <dbReference type="SAM" id="MobiDB-lite"/>
    </source>
</evidence>
<feature type="region of interest" description="Disordered" evidence="1">
    <location>
        <begin position="1"/>
        <end position="123"/>
    </location>
</feature>
<dbReference type="Proteomes" id="UP000036458">
    <property type="component" value="Chromosome"/>
</dbReference>
<reference evidence="2 3" key="1">
    <citation type="submission" date="2015-01" db="EMBL/GenBank/DDBJ databases">
        <title>Rufibacter sp./DG31D/ whole genome sequencing.</title>
        <authorList>
            <person name="Kim M.K."/>
            <person name="Srinivasan S."/>
            <person name="Lee J.-J."/>
        </authorList>
    </citation>
    <scope>NUCLEOTIDE SEQUENCE [LARGE SCALE GENOMIC DNA]</scope>
    <source>
        <strain evidence="2 3">DG31D</strain>
    </source>
</reference>
<evidence type="ECO:0000313" key="3">
    <source>
        <dbReference type="Proteomes" id="UP000036458"/>
    </source>
</evidence>